<gene>
    <name evidence="2" type="ORF">C6Y28_07770</name>
</gene>
<proteinExistence type="predicted"/>
<evidence type="ECO:0000313" key="2">
    <source>
        <dbReference type="EMBL" id="AVO27506.1"/>
    </source>
</evidence>
<name>A0A2S0M7U3_MEGEL</name>
<evidence type="ECO:0000313" key="3">
    <source>
        <dbReference type="Proteomes" id="UP000238358"/>
    </source>
</evidence>
<dbReference type="AlphaFoldDB" id="A0A2S0M7U3"/>
<dbReference type="EMBL" id="CP027569">
    <property type="protein sequence ID" value="AVO27506.1"/>
    <property type="molecule type" value="Genomic_DNA"/>
</dbReference>
<reference evidence="2 3" key="1">
    <citation type="journal article" date="2018" name="Genome Announc.">
        <title>Complete genomes of two Megasphaera elsdenii strains, NCIMB 702410 and ATCC 25940.</title>
        <authorList>
            <person name="Hatmaker E.A."/>
            <person name="O'Dell K."/>
            <person name="Riley L.A."/>
            <person name="Klingeman D.M."/>
            <person name="Guss A.M."/>
        </authorList>
    </citation>
    <scope>NUCLEOTIDE SEQUENCE [LARGE SCALE GENOMIC DNA]</scope>
    <source>
        <strain evidence="2 3">NCIMB702410</strain>
    </source>
</reference>
<dbReference type="Proteomes" id="UP000238358">
    <property type="component" value="Chromosome"/>
</dbReference>
<organism evidence="2 3">
    <name type="scientific">Megasphaera elsdenii</name>
    <dbReference type="NCBI Taxonomy" id="907"/>
    <lineage>
        <taxon>Bacteria</taxon>
        <taxon>Bacillati</taxon>
        <taxon>Bacillota</taxon>
        <taxon>Negativicutes</taxon>
        <taxon>Veillonellales</taxon>
        <taxon>Veillonellaceae</taxon>
        <taxon>Megasphaera</taxon>
    </lineage>
</organism>
<keyword evidence="1" id="KW-1133">Transmembrane helix</keyword>
<accession>A0A2S0M7U3</accession>
<evidence type="ECO:0000256" key="1">
    <source>
        <dbReference type="SAM" id="Phobius"/>
    </source>
</evidence>
<keyword evidence="1" id="KW-0812">Transmembrane</keyword>
<sequence length="60" mass="6670">MNDEDVTQLMCLAGSIAVGIACLVGLDQMMNEEKPAQLKPAQDIFIQPETIEDAKFREMK</sequence>
<protein>
    <submittedName>
        <fullName evidence="2">Uncharacterized protein</fullName>
    </submittedName>
</protein>
<dbReference type="RefSeq" id="WP_027895879.1">
    <property type="nucleotide sequence ID" value="NZ_CP027569.1"/>
</dbReference>
<keyword evidence="1" id="KW-0472">Membrane</keyword>
<feature type="transmembrane region" description="Helical" evidence="1">
    <location>
        <begin position="6"/>
        <end position="26"/>
    </location>
</feature>